<dbReference type="AlphaFoldDB" id="A0A1W9HWB2"/>
<name>A0A1W9HWB2_9HYPH</name>
<feature type="transmembrane region" description="Helical" evidence="1">
    <location>
        <begin position="109"/>
        <end position="129"/>
    </location>
</feature>
<proteinExistence type="predicted"/>
<protein>
    <submittedName>
        <fullName evidence="2">Uncharacterized protein</fullName>
    </submittedName>
</protein>
<keyword evidence="1" id="KW-1133">Transmembrane helix</keyword>
<feature type="transmembrane region" description="Helical" evidence="1">
    <location>
        <begin position="340"/>
        <end position="370"/>
    </location>
</feature>
<feature type="transmembrane region" description="Helical" evidence="1">
    <location>
        <begin position="293"/>
        <end position="320"/>
    </location>
</feature>
<feature type="transmembrane region" description="Helical" evidence="1">
    <location>
        <begin position="184"/>
        <end position="216"/>
    </location>
</feature>
<sequence length="604" mass="63142">MAAAPGNRLNGPVAVTLFGWLSFAALGLYHGWAAVTGPGLVDPDALVRLAQIRDFLGGQGWFDLTQQRLDVPNGVAMHWSRIVDLPVGGLILAASFLVERESAEKIALIIWPVLLALGYVGGVVANAVGLAGRKAAFPAVILTLLCVHVRHAYAPGNIDHHNLQLVLTLWLAAALMRLDRGLRSGALAALCAALMMSIGMETIGQVALAGIVVALAQTLDPQRFRLGAGAFSWSFAAFSLIAYGLFAVRTGPGVLVCDSLSPPYLAAALVGGGGLGLVNAASWRWAFSLPARLAGIAVVGAAALVAAGVLAPECLAGPYAELDSRLVSRWLVDVDEARPLLSLLALNPALAINAAGTVMSGVLIALLVLTGTPRRDIFAPAVLFAFLAISVAVTLVQIRGTVFAATLSLPYAAWLIARARDHAASRPGIAAQALLIAAWLAPQSLVYEGIGRLLTRLGVVAAPTRALGDDEVKAAAALPAINACFERALYAPLAALPRGRVMATINLGSALLAYTPHGVVGAPYHRQVGGILDSLDTFAGTVQAARAILQRRGITYIVTCRNDSLFVAAQNPDSFAEALAENKLPEWVNLYQTSGPLTIYRLLR</sequence>
<evidence type="ECO:0000313" key="2">
    <source>
        <dbReference type="EMBL" id="OQW51709.1"/>
    </source>
</evidence>
<keyword evidence="1" id="KW-0472">Membrane</keyword>
<accession>A0A1W9HWB2</accession>
<keyword evidence="1" id="KW-0812">Transmembrane</keyword>
<feature type="transmembrane region" description="Helical" evidence="1">
    <location>
        <begin position="12"/>
        <end position="32"/>
    </location>
</feature>
<evidence type="ECO:0000313" key="3">
    <source>
        <dbReference type="Proteomes" id="UP000192872"/>
    </source>
</evidence>
<comment type="caution">
    <text evidence="2">The sequence shown here is derived from an EMBL/GenBank/DDBJ whole genome shotgun (WGS) entry which is preliminary data.</text>
</comment>
<feature type="transmembrane region" description="Helical" evidence="1">
    <location>
        <begin position="260"/>
        <end position="281"/>
    </location>
</feature>
<dbReference type="EMBL" id="LWDL01000018">
    <property type="protein sequence ID" value="OQW51709.1"/>
    <property type="molecule type" value="Genomic_DNA"/>
</dbReference>
<dbReference type="STRING" id="1827387.A4S15_10880"/>
<evidence type="ECO:0000256" key="1">
    <source>
        <dbReference type="SAM" id="Phobius"/>
    </source>
</evidence>
<dbReference type="Proteomes" id="UP000192872">
    <property type="component" value="Unassembled WGS sequence"/>
</dbReference>
<feature type="transmembrane region" description="Helical" evidence="1">
    <location>
        <begin position="135"/>
        <end position="153"/>
    </location>
</feature>
<feature type="transmembrane region" description="Helical" evidence="1">
    <location>
        <begin position="377"/>
        <end position="395"/>
    </location>
</feature>
<reference evidence="2 3" key="1">
    <citation type="journal article" date="2017" name="Water Res.">
        <title>Comammox in drinking water systems.</title>
        <authorList>
            <person name="Wang Y."/>
            <person name="Ma L."/>
            <person name="Mao Y."/>
            <person name="Jiang X."/>
            <person name="Xia Y."/>
            <person name="Yu K."/>
            <person name="Li B."/>
            <person name="Zhang T."/>
        </authorList>
    </citation>
    <scope>NUCLEOTIDE SEQUENCE [LARGE SCALE GENOMIC DNA]</scope>
    <source>
        <strain evidence="2">SG_bin8</strain>
    </source>
</reference>
<gene>
    <name evidence="2" type="ORF">A4S15_10880</name>
</gene>
<organism evidence="2 3">
    <name type="scientific">Candidatus Raskinella chloraquaticus</name>
    <dbReference type="NCBI Taxonomy" id="1951219"/>
    <lineage>
        <taxon>Bacteria</taxon>
        <taxon>Pseudomonadati</taxon>
        <taxon>Pseudomonadota</taxon>
        <taxon>Alphaproteobacteria</taxon>
        <taxon>Hyphomicrobiales</taxon>
        <taxon>Phreatobacteraceae</taxon>
        <taxon>Candidatus Raskinella</taxon>
    </lineage>
</organism>
<feature type="transmembrane region" description="Helical" evidence="1">
    <location>
        <begin position="228"/>
        <end position="248"/>
    </location>
</feature>